<name>A0AAQ4F079_AMBAM</name>
<feature type="region of interest" description="Disordered" evidence="1">
    <location>
        <begin position="42"/>
        <end position="168"/>
    </location>
</feature>
<gene>
    <name evidence="2" type="ORF">V5799_018489</name>
</gene>
<comment type="caution">
    <text evidence="2">The sequence shown here is derived from an EMBL/GenBank/DDBJ whole genome shotgun (WGS) entry which is preliminary data.</text>
</comment>
<evidence type="ECO:0000313" key="3">
    <source>
        <dbReference type="Proteomes" id="UP001321473"/>
    </source>
</evidence>
<proteinExistence type="predicted"/>
<evidence type="ECO:0000313" key="2">
    <source>
        <dbReference type="EMBL" id="KAK8780172.1"/>
    </source>
</evidence>
<keyword evidence="3" id="KW-1185">Reference proteome</keyword>
<dbReference type="EMBL" id="JARKHS020009133">
    <property type="protein sequence ID" value="KAK8780172.1"/>
    <property type="molecule type" value="Genomic_DNA"/>
</dbReference>
<accession>A0AAQ4F079</accession>
<dbReference type="AlphaFoldDB" id="A0AAQ4F079"/>
<reference evidence="2 3" key="1">
    <citation type="journal article" date="2023" name="Arcadia Sci">
        <title>De novo assembly of a long-read Amblyomma americanum tick genome.</title>
        <authorList>
            <person name="Chou S."/>
            <person name="Poskanzer K.E."/>
            <person name="Rollins M."/>
            <person name="Thuy-Boun P.S."/>
        </authorList>
    </citation>
    <scope>NUCLEOTIDE SEQUENCE [LARGE SCALE GENOMIC DNA]</scope>
    <source>
        <strain evidence="2">F_SG_1</strain>
        <tissue evidence="2">Salivary glands</tissue>
    </source>
</reference>
<sequence>MKECRVACGRECCFNAYVASDAPLSAAGISVVCQGKNPATTSCPRWPPFSRRDSIVSRGSPLGIGQRQKSRTKDDTVTANHSVKAAVPSASGGNQATAPAPSPSGPSRVSFEQALQQGGAASQQPQPTATARPLPRSAALSPPWRTARSPAARDPATGPPPPPLVPPT</sequence>
<protein>
    <submittedName>
        <fullName evidence="2">Uncharacterized protein</fullName>
    </submittedName>
</protein>
<feature type="compositionally biased region" description="Pro residues" evidence="1">
    <location>
        <begin position="157"/>
        <end position="168"/>
    </location>
</feature>
<evidence type="ECO:0000256" key="1">
    <source>
        <dbReference type="SAM" id="MobiDB-lite"/>
    </source>
</evidence>
<dbReference type="Proteomes" id="UP001321473">
    <property type="component" value="Unassembled WGS sequence"/>
</dbReference>
<feature type="compositionally biased region" description="Low complexity" evidence="1">
    <location>
        <begin position="113"/>
        <end position="136"/>
    </location>
</feature>
<organism evidence="2 3">
    <name type="scientific">Amblyomma americanum</name>
    <name type="common">Lone star tick</name>
    <dbReference type="NCBI Taxonomy" id="6943"/>
    <lineage>
        <taxon>Eukaryota</taxon>
        <taxon>Metazoa</taxon>
        <taxon>Ecdysozoa</taxon>
        <taxon>Arthropoda</taxon>
        <taxon>Chelicerata</taxon>
        <taxon>Arachnida</taxon>
        <taxon>Acari</taxon>
        <taxon>Parasitiformes</taxon>
        <taxon>Ixodida</taxon>
        <taxon>Ixodoidea</taxon>
        <taxon>Ixodidae</taxon>
        <taxon>Amblyomminae</taxon>
        <taxon>Amblyomma</taxon>
    </lineage>
</organism>